<feature type="region of interest" description="Disordered" evidence="1">
    <location>
        <begin position="37"/>
        <end position="126"/>
    </location>
</feature>
<feature type="compositionally biased region" description="Low complexity" evidence="1">
    <location>
        <begin position="66"/>
        <end position="75"/>
    </location>
</feature>
<dbReference type="Proteomes" id="UP000290189">
    <property type="component" value="Unassembled WGS sequence"/>
</dbReference>
<evidence type="ECO:0008006" key="4">
    <source>
        <dbReference type="Google" id="ProtNLM"/>
    </source>
</evidence>
<sequence>MPLSEHLEPYFDGEMIALHAAFDDSAQFRDLAISISGVSPEGLPSWTSSSDAQDKQRPRATPPATKPASTTTTGTRPPPDGALPEKTTPRTVSKQPPPNSPASSTSPPSTRREKHNALENRRRGVKRQIFDELKFLLEGPTQQIPILRKCLRVVKLAKTK</sequence>
<geneLocation type="mitochondrion" evidence="2"/>
<feature type="compositionally biased region" description="Basic and acidic residues" evidence="1">
    <location>
        <begin position="115"/>
        <end position="126"/>
    </location>
</feature>
<evidence type="ECO:0000313" key="3">
    <source>
        <dbReference type="Proteomes" id="UP000290189"/>
    </source>
</evidence>
<evidence type="ECO:0000313" key="2">
    <source>
        <dbReference type="EMBL" id="SPQ93246.1"/>
    </source>
</evidence>
<evidence type="ECO:0000256" key="1">
    <source>
        <dbReference type="SAM" id="MobiDB-lite"/>
    </source>
</evidence>
<proteinExistence type="predicted"/>
<organism evidence="2 3">
    <name type="scientific">Plasmodiophora brassicae</name>
    <name type="common">Clubroot disease agent</name>
    <dbReference type="NCBI Taxonomy" id="37360"/>
    <lineage>
        <taxon>Eukaryota</taxon>
        <taxon>Sar</taxon>
        <taxon>Rhizaria</taxon>
        <taxon>Endomyxa</taxon>
        <taxon>Phytomyxea</taxon>
        <taxon>Plasmodiophorida</taxon>
        <taxon>Plasmodiophoridae</taxon>
        <taxon>Plasmodiophora</taxon>
    </lineage>
</organism>
<keyword evidence="2" id="KW-0496">Mitochondrion</keyword>
<accession>A0A3P3XZ63</accession>
<reference evidence="2 3" key="1">
    <citation type="submission" date="2018-03" db="EMBL/GenBank/DDBJ databases">
        <authorList>
            <person name="Fogelqvist J."/>
        </authorList>
    </citation>
    <scope>NUCLEOTIDE SEQUENCE [LARGE SCALE GENOMIC DNA]</scope>
</reference>
<dbReference type="EMBL" id="OVEO01000001">
    <property type="protein sequence ID" value="SPQ93246.1"/>
    <property type="molecule type" value="Genomic_DNA"/>
</dbReference>
<gene>
    <name evidence="2" type="ORF">PLBR_LOCUS461</name>
</gene>
<name>A0A3P3XZ63_PLABS</name>
<protein>
    <recommendedName>
        <fullName evidence="4">BHLH domain-containing protein</fullName>
    </recommendedName>
</protein>
<dbReference type="AlphaFoldDB" id="A0A3P3XZ63"/>